<sequence length="108" mass="12227">MEDSTTKKYLGIWYKRMPIKTTVWVANRESPFNGSSTILKLTKQGILILQIHNGSTIWRSDTSRPPRNPSATLLDSGNSVVKDENESNDPENFLCKALIIHVIHYLKG</sequence>
<dbReference type="CDD" id="cd00028">
    <property type="entry name" value="B_lectin"/>
    <property type="match status" value="1"/>
</dbReference>
<reference evidence="6 7" key="1">
    <citation type="submission" date="2015-01" db="EMBL/GenBank/DDBJ databases">
        <title>Genome of allotetraploid Gossypium barbadense reveals genomic plasticity and fiber elongation in cotton evolution.</title>
        <authorList>
            <person name="Chen X."/>
            <person name="Liu X."/>
            <person name="Zhao B."/>
            <person name="Zheng H."/>
            <person name="Hu Y."/>
            <person name="Lu G."/>
            <person name="Yang C."/>
            <person name="Chen J."/>
            <person name="Shan C."/>
            <person name="Zhang L."/>
            <person name="Zhou Y."/>
            <person name="Wang L."/>
            <person name="Guo W."/>
            <person name="Bai Y."/>
            <person name="Ruan J."/>
            <person name="Shangguan X."/>
            <person name="Mao Y."/>
            <person name="Jiang J."/>
            <person name="Zhu Y."/>
            <person name="Lei J."/>
            <person name="Kang H."/>
            <person name="Chen S."/>
            <person name="He X."/>
            <person name="Wang R."/>
            <person name="Wang Y."/>
            <person name="Chen J."/>
            <person name="Wang L."/>
            <person name="Yu S."/>
            <person name="Wang B."/>
            <person name="Wei J."/>
            <person name="Song S."/>
            <person name="Lu X."/>
            <person name="Gao Z."/>
            <person name="Gu W."/>
            <person name="Deng X."/>
            <person name="Ma D."/>
            <person name="Wang S."/>
            <person name="Liang W."/>
            <person name="Fang L."/>
            <person name="Cai C."/>
            <person name="Zhu X."/>
            <person name="Zhou B."/>
            <person name="Zhang Y."/>
            <person name="Chen Z."/>
            <person name="Xu S."/>
            <person name="Zhu R."/>
            <person name="Wang S."/>
            <person name="Zhang T."/>
            <person name="Zhao G."/>
        </authorList>
    </citation>
    <scope>NUCLEOTIDE SEQUENCE [LARGE SCALE GENOMIC DNA]</scope>
    <source>
        <strain evidence="7">cv. Xinhai21</strain>
        <tissue evidence="6">Leaf</tissue>
    </source>
</reference>
<evidence type="ECO:0000313" key="6">
    <source>
        <dbReference type="EMBL" id="PPR98361.1"/>
    </source>
</evidence>
<gene>
    <name evidence="6" type="ORF">GOBAR_AA22313</name>
</gene>
<organism evidence="6 7">
    <name type="scientific">Gossypium barbadense</name>
    <name type="common">Sea Island cotton</name>
    <name type="synonym">Hibiscus barbadensis</name>
    <dbReference type="NCBI Taxonomy" id="3634"/>
    <lineage>
        <taxon>Eukaryota</taxon>
        <taxon>Viridiplantae</taxon>
        <taxon>Streptophyta</taxon>
        <taxon>Embryophyta</taxon>
        <taxon>Tracheophyta</taxon>
        <taxon>Spermatophyta</taxon>
        <taxon>Magnoliopsida</taxon>
        <taxon>eudicotyledons</taxon>
        <taxon>Gunneridae</taxon>
        <taxon>Pentapetalae</taxon>
        <taxon>rosids</taxon>
        <taxon>malvids</taxon>
        <taxon>Malvales</taxon>
        <taxon>Malvaceae</taxon>
        <taxon>Malvoideae</taxon>
        <taxon>Gossypium</taxon>
    </lineage>
</organism>
<name>A0A2P5X4V8_GOSBA</name>
<evidence type="ECO:0000313" key="7">
    <source>
        <dbReference type="Proteomes" id="UP000239757"/>
    </source>
</evidence>
<dbReference type="OrthoDB" id="1936886at2759"/>
<dbReference type="EMBL" id="KZ665661">
    <property type="protein sequence ID" value="PPR98361.1"/>
    <property type="molecule type" value="Genomic_DNA"/>
</dbReference>
<accession>A0A2P5X4V8</accession>
<evidence type="ECO:0000256" key="1">
    <source>
        <dbReference type="ARBA" id="ARBA00022729"/>
    </source>
</evidence>
<dbReference type="SUPFAM" id="SSF51110">
    <property type="entry name" value="alpha-D-mannose-specific plant lectins"/>
    <property type="match status" value="1"/>
</dbReference>
<keyword evidence="3" id="KW-0325">Glycoprotein</keyword>
<dbReference type="PROSITE" id="PS50927">
    <property type="entry name" value="BULB_LECTIN"/>
    <property type="match status" value="1"/>
</dbReference>
<dbReference type="InterPro" id="IPR001480">
    <property type="entry name" value="Bulb-type_lectin_dom"/>
</dbReference>
<proteinExistence type="predicted"/>
<dbReference type="SMART" id="SM00108">
    <property type="entry name" value="B_lectin"/>
    <property type="match status" value="1"/>
</dbReference>
<evidence type="ECO:0000256" key="4">
    <source>
        <dbReference type="SAM" id="MobiDB-lite"/>
    </source>
</evidence>
<feature type="compositionally biased region" description="Polar residues" evidence="4">
    <location>
        <begin position="59"/>
        <end position="79"/>
    </location>
</feature>
<keyword evidence="1" id="KW-0732">Signal</keyword>
<dbReference type="Gene3D" id="2.90.10.10">
    <property type="entry name" value="Bulb-type lectin domain"/>
    <property type="match status" value="1"/>
</dbReference>
<feature type="domain" description="Bulb-type lectin" evidence="5">
    <location>
        <begin position="1"/>
        <end position="94"/>
    </location>
</feature>
<dbReference type="AlphaFoldDB" id="A0A2P5X4V8"/>
<dbReference type="InterPro" id="IPR036426">
    <property type="entry name" value="Bulb-type_lectin_dom_sf"/>
</dbReference>
<dbReference type="PANTHER" id="PTHR32444:SF183">
    <property type="entry name" value="APPLE DOMAIN-CONTAINING PROTEIN"/>
    <property type="match status" value="1"/>
</dbReference>
<evidence type="ECO:0000256" key="3">
    <source>
        <dbReference type="ARBA" id="ARBA00023180"/>
    </source>
</evidence>
<evidence type="ECO:0000256" key="2">
    <source>
        <dbReference type="ARBA" id="ARBA00023157"/>
    </source>
</evidence>
<dbReference type="Pfam" id="PF01453">
    <property type="entry name" value="B_lectin"/>
    <property type="match status" value="1"/>
</dbReference>
<evidence type="ECO:0000259" key="5">
    <source>
        <dbReference type="PROSITE" id="PS50927"/>
    </source>
</evidence>
<protein>
    <recommendedName>
        <fullName evidence="5">Bulb-type lectin domain-containing protein</fullName>
    </recommendedName>
</protein>
<keyword evidence="2" id="KW-1015">Disulfide bond</keyword>
<feature type="region of interest" description="Disordered" evidence="4">
    <location>
        <begin position="59"/>
        <end position="89"/>
    </location>
</feature>
<dbReference type="Proteomes" id="UP000239757">
    <property type="component" value="Unassembled WGS sequence"/>
</dbReference>
<dbReference type="PANTHER" id="PTHR32444">
    <property type="entry name" value="BULB-TYPE LECTIN DOMAIN-CONTAINING PROTEIN"/>
    <property type="match status" value="1"/>
</dbReference>